<dbReference type="Proteomes" id="UP000507245">
    <property type="component" value="Unassembled WGS sequence"/>
</dbReference>
<dbReference type="PANTHER" id="PTHR27006:SF606">
    <property type="entry name" value="INTERLEUKIN-1 RECEPTOR-ASSOCIATED KINASE 4"/>
    <property type="match status" value="1"/>
</dbReference>
<dbReference type="SUPFAM" id="SSF56112">
    <property type="entry name" value="Protein kinase-like (PK-like)"/>
    <property type="match status" value="1"/>
</dbReference>
<dbReference type="Pfam" id="PF07714">
    <property type="entry name" value="PK_Tyr_Ser-Thr"/>
    <property type="match status" value="1"/>
</dbReference>
<dbReference type="GO" id="GO:0004672">
    <property type="term" value="F:protein kinase activity"/>
    <property type="evidence" value="ECO:0007669"/>
    <property type="project" value="InterPro"/>
</dbReference>
<feature type="domain" description="Serine-threonine/tyrosine-protein kinase catalytic" evidence="1">
    <location>
        <begin position="1"/>
        <end position="42"/>
    </location>
</feature>
<evidence type="ECO:0000313" key="3">
    <source>
        <dbReference type="Proteomes" id="UP000507245"/>
    </source>
</evidence>
<keyword evidence="3" id="KW-1185">Reference proteome</keyword>
<name>A0A6J5VY63_PRUAR</name>
<protein>
    <recommendedName>
        <fullName evidence="1">Serine-threonine/tyrosine-protein kinase catalytic domain-containing protein</fullName>
    </recommendedName>
</protein>
<dbReference type="Gene3D" id="1.10.510.10">
    <property type="entry name" value="Transferase(Phosphotransferase) domain 1"/>
    <property type="match status" value="1"/>
</dbReference>
<sequence length="139" mass="15677">MALEYVHHGKFSVKSDVFSFGVLVLEISSGHKNSSFHINGKQRIFLAMHAWIHWREETALNLIDSTLMAMENLHERPTMASTVLMLNSHSLYLPIPSAPAFFCPQQHGLKYNSGLKQSSESRSAEISENEASITELYAR</sequence>
<accession>A0A6J5VY63</accession>
<proteinExistence type="predicted"/>
<dbReference type="PANTHER" id="PTHR27006">
    <property type="entry name" value="PROMASTIGOTE SURFACE ANTIGEN PROTEIN PSA"/>
    <property type="match status" value="1"/>
</dbReference>
<evidence type="ECO:0000259" key="1">
    <source>
        <dbReference type="Pfam" id="PF07714"/>
    </source>
</evidence>
<gene>
    <name evidence="2" type="ORF">ORAREDHAP_LOCUS4065</name>
</gene>
<dbReference type="InterPro" id="IPR011009">
    <property type="entry name" value="Kinase-like_dom_sf"/>
</dbReference>
<reference evidence="3" key="1">
    <citation type="journal article" date="2020" name="Genome Biol.">
        <title>Gamete binning: chromosome-level and haplotype-resolved genome assembly enabled by high-throughput single-cell sequencing of gamete genomes.</title>
        <authorList>
            <person name="Campoy J.A."/>
            <person name="Sun H."/>
            <person name="Goel M."/>
            <person name="Jiao W.-B."/>
            <person name="Folz-Donahue K."/>
            <person name="Wang N."/>
            <person name="Rubio M."/>
            <person name="Liu C."/>
            <person name="Kukat C."/>
            <person name="Ruiz D."/>
            <person name="Huettel B."/>
            <person name="Schneeberger K."/>
        </authorList>
    </citation>
    <scope>NUCLEOTIDE SEQUENCE [LARGE SCALE GENOMIC DNA]</scope>
    <source>
        <strain evidence="3">cv. Rojo Pasion</strain>
    </source>
</reference>
<dbReference type="InterPro" id="IPR001245">
    <property type="entry name" value="Ser-Thr/Tyr_kinase_cat_dom"/>
</dbReference>
<dbReference type="EMBL" id="CAEKKB010000001">
    <property type="protein sequence ID" value="CAB4294126.1"/>
    <property type="molecule type" value="Genomic_DNA"/>
</dbReference>
<dbReference type="OrthoDB" id="816417at2759"/>
<dbReference type="AlphaFoldDB" id="A0A6J5VY63"/>
<evidence type="ECO:0000313" key="2">
    <source>
        <dbReference type="EMBL" id="CAB4294126.1"/>
    </source>
</evidence>
<organism evidence="2 3">
    <name type="scientific">Prunus armeniaca</name>
    <name type="common">Apricot</name>
    <name type="synonym">Armeniaca vulgaris</name>
    <dbReference type="NCBI Taxonomy" id="36596"/>
    <lineage>
        <taxon>Eukaryota</taxon>
        <taxon>Viridiplantae</taxon>
        <taxon>Streptophyta</taxon>
        <taxon>Embryophyta</taxon>
        <taxon>Tracheophyta</taxon>
        <taxon>Spermatophyta</taxon>
        <taxon>Magnoliopsida</taxon>
        <taxon>eudicotyledons</taxon>
        <taxon>Gunneridae</taxon>
        <taxon>Pentapetalae</taxon>
        <taxon>rosids</taxon>
        <taxon>fabids</taxon>
        <taxon>Rosales</taxon>
        <taxon>Rosaceae</taxon>
        <taxon>Amygdaloideae</taxon>
        <taxon>Amygdaleae</taxon>
        <taxon>Prunus</taxon>
    </lineage>
</organism>